<dbReference type="PANTHER" id="PTHR34048">
    <property type="entry name" value="LOW-DENSITY RECEPTOR-LIKE PROTEIN"/>
    <property type="match status" value="1"/>
</dbReference>
<dbReference type="OrthoDB" id="1700403at2759"/>
<proteinExistence type="predicted"/>
<keyword evidence="1" id="KW-1133">Transmembrane helix</keyword>
<gene>
    <name evidence="2" type="ORF">FCM35_KLT19351</name>
</gene>
<dbReference type="PANTHER" id="PTHR34048:SF5">
    <property type="entry name" value="INNER MEMBRANE LOCALIZED PROTEIN"/>
    <property type="match status" value="1"/>
</dbReference>
<sequence length="193" mass="20940">MATISKSAVALRFSAGSFGSSSKPFHPLKCGPANVSFRGKGKVGMRKPTTIQATSYRESDPLDSAGMFVGGFVLGGLIIGALGCVYAPQISKAVVGEKRQLLKRLPKFMYDEEKDLECAELNPDPNAEIGEEEEEENSWVYSDEMMDGMNWQTLANPIGHSNGDHDLASNILEVSLIIEKSFAIENSDMTLLC</sequence>
<keyword evidence="1" id="KW-0812">Transmembrane</keyword>
<organism evidence="2 3">
    <name type="scientific">Carex littledalei</name>
    <dbReference type="NCBI Taxonomy" id="544730"/>
    <lineage>
        <taxon>Eukaryota</taxon>
        <taxon>Viridiplantae</taxon>
        <taxon>Streptophyta</taxon>
        <taxon>Embryophyta</taxon>
        <taxon>Tracheophyta</taxon>
        <taxon>Spermatophyta</taxon>
        <taxon>Magnoliopsida</taxon>
        <taxon>Liliopsida</taxon>
        <taxon>Poales</taxon>
        <taxon>Cyperaceae</taxon>
        <taxon>Cyperoideae</taxon>
        <taxon>Cariceae</taxon>
        <taxon>Carex</taxon>
        <taxon>Carex subgen. Euthyceras</taxon>
    </lineage>
</organism>
<name>A0A833VQ29_9POAL</name>
<keyword evidence="3" id="KW-1185">Reference proteome</keyword>
<feature type="transmembrane region" description="Helical" evidence="1">
    <location>
        <begin position="65"/>
        <end position="88"/>
    </location>
</feature>
<evidence type="ECO:0000313" key="2">
    <source>
        <dbReference type="EMBL" id="KAF3336765.1"/>
    </source>
</evidence>
<keyword evidence="1" id="KW-0472">Membrane</keyword>
<evidence type="ECO:0000313" key="3">
    <source>
        <dbReference type="Proteomes" id="UP000623129"/>
    </source>
</evidence>
<dbReference type="EMBL" id="SWLB01000007">
    <property type="protein sequence ID" value="KAF3336765.1"/>
    <property type="molecule type" value="Genomic_DNA"/>
</dbReference>
<dbReference type="AlphaFoldDB" id="A0A833VQ29"/>
<reference evidence="2" key="1">
    <citation type="submission" date="2020-01" db="EMBL/GenBank/DDBJ databases">
        <title>Genome sequence of Kobresia littledalei, the first chromosome-level genome in the family Cyperaceae.</title>
        <authorList>
            <person name="Qu G."/>
        </authorList>
    </citation>
    <scope>NUCLEOTIDE SEQUENCE</scope>
    <source>
        <strain evidence="2">C.B.Clarke</strain>
        <tissue evidence="2">Leaf</tissue>
    </source>
</reference>
<dbReference type="GO" id="GO:0009706">
    <property type="term" value="C:chloroplast inner membrane"/>
    <property type="evidence" value="ECO:0007669"/>
    <property type="project" value="TreeGrafter"/>
</dbReference>
<dbReference type="GO" id="GO:0009535">
    <property type="term" value="C:chloroplast thylakoid membrane"/>
    <property type="evidence" value="ECO:0007669"/>
    <property type="project" value="TreeGrafter"/>
</dbReference>
<accession>A0A833VQ29</accession>
<comment type="caution">
    <text evidence="2">The sequence shown here is derived from an EMBL/GenBank/DDBJ whole genome shotgun (WGS) entry which is preliminary data.</text>
</comment>
<dbReference type="Proteomes" id="UP000623129">
    <property type="component" value="Unassembled WGS sequence"/>
</dbReference>
<dbReference type="InterPro" id="IPR040377">
    <property type="entry name" value="Ssl2009-like"/>
</dbReference>
<protein>
    <submittedName>
        <fullName evidence="2">Uncharacterized protein</fullName>
    </submittedName>
</protein>
<evidence type="ECO:0000256" key="1">
    <source>
        <dbReference type="SAM" id="Phobius"/>
    </source>
</evidence>